<organism evidence="3 4">
    <name type="scientific">Pseudoalteromonas luteoviolacea DSM 6061</name>
    <dbReference type="NCBI Taxonomy" id="1365250"/>
    <lineage>
        <taxon>Bacteria</taxon>
        <taxon>Pseudomonadati</taxon>
        <taxon>Pseudomonadota</taxon>
        <taxon>Gammaproteobacteria</taxon>
        <taxon>Alteromonadales</taxon>
        <taxon>Pseudoalteromonadaceae</taxon>
        <taxon>Pseudoalteromonas</taxon>
    </lineage>
</organism>
<feature type="domain" description="EAL" evidence="2">
    <location>
        <begin position="244"/>
        <end position="498"/>
    </location>
</feature>
<dbReference type="InterPro" id="IPR050706">
    <property type="entry name" value="Cyclic-di-GMP_PDE-like"/>
</dbReference>
<evidence type="ECO:0000256" key="1">
    <source>
        <dbReference type="SAM" id="Phobius"/>
    </source>
</evidence>
<evidence type="ECO:0000313" key="3">
    <source>
        <dbReference type="EMBL" id="KZN34391.1"/>
    </source>
</evidence>
<dbReference type="InterPro" id="IPR035919">
    <property type="entry name" value="EAL_sf"/>
</dbReference>
<dbReference type="PATRIC" id="fig|1365250.3.peg.3516"/>
<sequence>MNCGGKTHISSIFVVFNLQRTFLNYFSFMNNIYLSIAIVIAAVSVIALIRTNQLRKKDLKVLKEIKKAKEALSKSVLYHGKSDIPNYMFFMQRLLKVERKFSRFHVSLIKLGKTPVFDSIEGNLDSLSELFRDISKSCQPYALALHDSDFLVMAFVTHDTDSNQQEAQAKQLDILEKLPKQVWVNNTQVPIDYAISSMSLTGQSSLYGIDKVQRRLTFSMKYALEAENGAFVHNEKLYQAEMYRKHVLLKLMNSISFNPDDFYLVFQPIFKTSNLDSPRRYEALVRWRNTKNLGPKMFMPMIQDKPELQSELTKIVVNQVYSMLKIKLEAREKLKPIHLNISVSMLENEQLLDYLKKVIRDTPSIAAFITFELTEGNEFNLSDNAHNTLRKMSNLGFSFAIDDFGKSSADPSILNSKYFNSVKIDKAYISDVQSKSDQAPKLEAIVQIAKENKKTVIVEGVENRHQYEYIKRFPNIYIQGYYASVPLTMNEFLSNEAA</sequence>
<dbReference type="PANTHER" id="PTHR33121:SF71">
    <property type="entry name" value="OXYGEN SENSOR PROTEIN DOSP"/>
    <property type="match status" value="1"/>
</dbReference>
<gene>
    <name evidence="3" type="ORF">N475_19120</name>
</gene>
<keyword evidence="1" id="KW-0812">Transmembrane</keyword>
<comment type="caution">
    <text evidence="3">The sequence shown here is derived from an EMBL/GenBank/DDBJ whole genome shotgun (WGS) entry which is preliminary data.</text>
</comment>
<evidence type="ECO:0000313" key="4">
    <source>
        <dbReference type="Proteomes" id="UP000076643"/>
    </source>
</evidence>
<evidence type="ECO:0000259" key="2">
    <source>
        <dbReference type="PROSITE" id="PS50883"/>
    </source>
</evidence>
<dbReference type="Pfam" id="PF00563">
    <property type="entry name" value="EAL"/>
    <property type="match status" value="1"/>
</dbReference>
<dbReference type="CDD" id="cd01948">
    <property type="entry name" value="EAL"/>
    <property type="match status" value="1"/>
</dbReference>
<protein>
    <recommendedName>
        <fullName evidence="2">EAL domain-containing protein</fullName>
    </recommendedName>
</protein>
<dbReference type="Proteomes" id="UP000076643">
    <property type="component" value="Unassembled WGS sequence"/>
</dbReference>
<dbReference type="SUPFAM" id="SSF141868">
    <property type="entry name" value="EAL domain-like"/>
    <property type="match status" value="1"/>
</dbReference>
<keyword evidence="4" id="KW-1185">Reference proteome</keyword>
<dbReference type="PROSITE" id="PS50883">
    <property type="entry name" value="EAL"/>
    <property type="match status" value="1"/>
</dbReference>
<dbReference type="STRING" id="43657.S4054249_21510"/>
<dbReference type="InterPro" id="IPR001633">
    <property type="entry name" value="EAL_dom"/>
</dbReference>
<dbReference type="GO" id="GO:0071111">
    <property type="term" value="F:cyclic-guanylate-specific phosphodiesterase activity"/>
    <property type="evidence" value="ECO:0007669"/>
    <property type="project" value="InterPro"/>
</dbReference>
<name>A0A166VXR9_9GAMM</name>
<dbReference type="Gene3D" id="3.20.20.450">
    <property type="entry name" value="EAL domain"/>
    <property type="match status" value="1"/>
</dbReference>
<keyword evidence="1" id="KW-0472">Membrane</keyword>
<dbReference type="SMART" id="SM00052">
    <property type="entry name" value="EAL"/>
    <property type="match status" value="1"/>
</dbReference>
<keyword evidence="1" id="KW-1133">Transmembrane helix</keyword>
<reference evidence="3 4" key="1">
    <citation type="submission" date="2013-07" db="EMBL/GenBank/DDBJ databases">
        <title>Comparative Genomic and Metabolomic Analysis of Twelve Strains of Pseudoalteromonas luteoviolacea.</title>
        <authorList>
            <person name="Vynne N.G."/>
            <person name="Mansson M."/>
            <person name="Gram L."/>
        </authorList>
    </citation>
    <scope>NUCLEOTIDE SEQUENCE [LARGE SCALE GENOMIC DNA]</scope>
    <source>
        <strain evidence="3 4">DSM 6061</strain>
    </source>
</reference>
<proteinExistence type="predicted"/>
<dbReference type="PANTHER" id="PTHR33121">
    <property type="entry name" value="CYCLIC DI-GMP PHOSPHODIESTERASE PDEF"/>
    <property type="match status" value="1"/>
</dbReference>
<dbReference type="AlphaFoldDB" id="A0A166VXR9"/>
<dbReference type="EMBL" id="AUYB01000118">
    <property type="protein sequence ID" value="KZN34391.1"/>
    <property type="molecule type" value="Genomic_DNA"/>
</dbReference>
<accession>A0A166VXR9</accession>
<feature type="transmembrane region" description="Helical" evidence="1">
    <location>
        <begin position="32"/>
        <end position="49"/>
    </location>
</feature>